<accession>A0ABQ5KPR2</accession>
<name>A0ABQ5KPR2_9EUKA</name>
<gene>
    <name evidence="1" type="ORF">ADUPG1_007816</name>
</gene>
<sequence>MPKSDKTRIRGKVFHPSQSGRESVVKELKRRLVDGDLMNLDELRSSFQYLLRNIAVSAKEDFQKLFFLDGVRVQALGTRLYDGEIPITSMSDYKASGKSGIPAKRLWRKEKSLSTDHIEKEILLVKERLEQAQDISDMDLEQLKSLQEESRRKEDQLLSVDPKTGEKVPVCVESFNGLIEDLHRSIITIGNLASNQARDRSRLIGTILDELTDYEIDLSKYKFIQ</sequence>
<reference evidence="1" key="1">
    <citation type="submission" date="2022-03" db="EMBL/GenBank/DDBJ databases">
        <title>Draft genome sequence of Aduncisulcus paluster, a free-living microaerophilic Fornicata.</title>
        <authorList>
            <person name="Yuyama I."/>
            <person name="Kume K."/>
            <person name="Tamura T."/>
            <person name="Inagaki Y."/>
            <person name="Hashimoto T."/>
        </authorList>
    </citation>
    <scope>NUCLEOTIDE SEQUENCE</scope>
    <source>
        <strain evidence="1">NY0171</strain>
    </source>
</reference>
<protein>
    <submittedName>
        <fullName evidence="1">Uncharacterized protein</fullName>
    </submittedName>
</protein>
<evidence type="ECO:0000313" key="2">
    <source>
        <dbReference type="Proteomes" id="UP001057375"/>
    </source>
</evidence>
<evidence type="ECO:0000313" key="1">
    <source>
        <dbReference type="EMBL" id="GKT34466.1"/>
    </source>
</evidence>
<dbReference type="Proteomes" id="UP001057375">
    <property type="component" value="Unassembled WGS sequence"/>
</dbReference>
<organism evidence="1 2">
    <name type="scientific">Aduncisulcus paluster</name>
    <dbReference type="NCBI Taxonomy" id="2918883"/>
    <lineage>
        <taxon>Eukaryota</taxon>
        <taxon>Metamonada</taxon>
        <taxon>Carpediemonas-like organisms</taxon>
        <taxon>Aduncisulcus</taxon>
    </lineage>
</organism>
<dbReference type="EMBL" id="BQXS01010816">
    <property type="protein sequence ID" value="GKT34466.1"/>
    <property type="molecule type" value="Genomic_DNA"/>
</dbReference>
<comment type="caution">
    <text evidence="1">The sequence shown here is derived from an EMBL/GenBank/DDBJ whole genome shotgun (WGS) entry which is preliminary data.</text>
</comment>
<keyword evidence="2" id="KW-1185">Reference proteome</keyword>
<proteinExistence type="predicted"/>